<evidence type="ECO:0000256" key="4">
    <source>
        <dbReference type="ARBA" id="ARBA00022490"/>
    </source>
</evidence>
<evidence type="ECO:0000256" key="1">
    <source>
        <dbReference type="ARBA" id="ARBA00004496"/>
    </source>
</evidence>
<dbReference type="Proteomes" id="UP000092666">
    <property type="component" value="Unassembled WGS sequence"/>
</dbReference>
<dbReference type="NCBIfam" id="TIGR00398">
    <property type="entry name" value="metG"/>
    <property type="match status" value="1"/>
</dbReference>
<dbReference type="EMBL" id="KI669493">
    <property type="protein sequence ID" value="OCF37186.1"/>
    <property type="molecule type" value="Genomic_DNA"/>
</dbReference>
<dbReference type="InterPro" id="IPR029038">
    <property type="entry name" value="MetRS_Zn"/>
</dbReference>
<reference evidence="18" key="2">
    <citation type="submission" date="2013-12" db="EMBL/GenBank/DDBJ databases">
        <title>Evolution of pathogenesis and genome organization in the Tremellales.</title>
        <authorList>
            <person name="Cuomo C."/>
            <person name="Litvintseva A."/>
            <person name="Heitman J."/>
            <person name="Chen Y."/>
            <person name="Sun S."/>
            <person name="Springer D."/>
            <person name="Dromer F."/>
            <person name="Young S."/>
            <person name="Zeng Q."/>
            <person name="Chapman S."/>
            <person name="Gujja S."/>
            <person name="Saif S."/>
            <person name="Birren B."/>
        </authorList>
    </citation>
    <scope>NUCLEOTIDE SEQUENCE [LARGE SCALE GENOMIC DNA]</scope>
    <source>
        <strain evidence="18">BCC8398</strain>
    </source>
</reference>
<evidence type="ECO:0000313" key="17">
    <source>
        <dbReference type="EMBL" id="OCF37186.1"/>
    </source>
</evidence>
<name>A0A1B9H1N4_9TREE</name>
<dbReference type="GO" id="GO:0004825">
    <property type="term" value="F:methionine-tRNA ligase activity"/>
    <property type="evidence" value="ECO:0007669"/>
    <property type="project" value="UniProtKB-EC"/>
</dbReference>
<feature type="region of interest" description="Disordered" evidence="14">
    <location>
        <begin position="662"/>
        <end position="688"/>
    </location>
</feature>
<dbReference type="SUPFAM" id="SSF47323">
    <property type="entry name" value="Anticodon-binding domain of a subclass of class I aminoacyl-tRNA synthetases"/>
    <property type="match status" value="1"/>
</dbReference>
<dbReference type="FunFam" id="2.20.28.20:FF:000001">
    <property type="entry name" value="Methionine--tRNA ligase"/>
    <property type="match status" value="1"/>
</dbReference>
<dbReference type="InterPro" id="IPR014758">
    <property type="entry name" value="Met-tRNA_synth"/>
</dbReference>
<dbReference type="SUPFAM" id="SSF57770">
    <property type="entry name" value="Methionyl-tRNA synthetase (MetRS), Zn-domain"/>
    <property type="match status" value="1"/>
</dbReference>
<keyword evidence="13" id="KW-0175">Coiled coil</keyword>
<dbReference type="InterPro" id="IPR014729">
    <property type="entry name" value="Rossmann-like_a/b/a_fold"/>
</dbReference>
<feature type="coiled-coil region" evidence="13">
    <location>
        <begin position="701"/>
        <end position="735"/>
    </location>
</feature>
<evidence type="ECO:0000256" key="11">
    <source>
        <dbReference type="ARBA" id="ARBA00047364"/>
    </source>
</evidence>
<dbReference type="CDD" id="cd00814">
    <property type="entry name" value="MetRS_core"/>
    <property type="match status" value="1"/>
</dbReference>
<dbReference type="Gene3D" id="1.10.730.10">
    <property type="entry name" value="Isoleucyl-tRNA Synthetase, Domain 1"/>
    <property type="match status" value="1"/>
</dbReference>
<accession>A0A1B9H1N4</accession>
<comment type="similarity">
    <text evidence="2 12">Belongs to the class-I aminoacyl-tRNA synthetase family.</text>
</comment>
<evidence type="ECO:0000259" key="15">
    <source>
        <dbReference type="Pfam" id="PF09334"/>
    </source>
</evidence>
<dbReference type="InterPro" id="IPR023458">
    <property type="entry name" value="Met-tRNA_ligase_1"/>
</dbReference>
<evidence type="ECO:0000256" key="10">
    <source>
        <dbReference type="ARBA" id="ARBA00030904"/>
    </source>
</evidence>
<dbReference type="InterPro" id="IPR009080">
    <property type="entry name" value="tRNAsynth_Ia_anticodon-bd"/>
</dbReference>
<dbReference type="InterPro" id="IPR001412">
    <property type="entry name" value="aa-tRNA-synth_I_CS"/>
</dbReference>
<keyword evidence="18" id="KW-1185">Reference proteome</keyword>
<sequence length="735" mass="81487">MSASGRNIRQADGLLMNIHDPSTGPVLPKDGERNVLITSALPYVNNVPHLGNIIGSTLSADVFARYCRTLNVPTLYICGTDEYGTATETKALEEGVTPLELCTKFHQLHTEVYKWFEIGFDKWGRTSTPEHTKITQEVYLSLHKNNLFRLETSDQTYCEDDKLFLADRFVEGTCPQCGYDDARGDQCDKCSLTFSSPTELLNPRCKRNKAHKLSVRPSTHACVRLDLLQPRLEEWLQKARVKGHWGSNAVITAQGEIVEPRMLGEGLRPSAVTRDLRWGVEVPKTGNEEEDKAMDGKVIYVWFDAPIGYPSITATYTDQWEKWWKNPDNVDLYQFMGKDNVYFHTVLFPSMLIGTGQPWTMLHNISSTQYLNYEDTKFSKSRNVGVFGNNAQETGQPASVWRYYLLSQRPENNDSSFLWSKFIAANNNELLANLGNFVNRVVKFVNAKYSSVVPGPEGFAGGEAVAEASGSDAAATQLDADFISDINARLTEYRQSMEDTKLRNGLTVGMALSARGNQYLQDNSLDNALLANQPERCGRVLLNAINLIYLLSVVFHPFMPTTSEGILRQLNAPARSLPEKFSIDILPGHTLGKAEYLFKKIDNVNGEQEKKWQKQFGGDAHVAEQVNPAGPQGHPEGGAVPKVKDIAVTASKKAEHEARKAAAAKNKKAAAAEAEKNKSPAEKELEAKVQAQGALVASIRKGQAEGDADAEQIKAKELKAELAELRKKLKEASIA</sequence>
<keyword evidence="4" id="KW-0963">Cytoplasm</keyword>
<dbReference type="GO" id="GO:0005524">
    <property type="term" value="F:ATP binding"/>
    <property type="evidence" value="ECO:0007669"/>
    <property type="project" value="UniProtKB-KW"/>
</dbReference>
<evidence type="ECO:0000256" key="14">
    <source>
        <dbReference type="SAM" id="MobiDB-lite"/>
    </source>
</evidence>
<dbReference type="PANTHER" id="PTHR45765">
    <property type="entry name" value="METHIONINE--TRNA LIGASE"/>
    <property type="match status" value="1"/>
</dbReference>
<keyword evidence="7 12" id="KW-0067">ATP-binding</keyword>
<gene>
    <name evidence="17" type="ORF">I316_01093</name>
</gene>
<feature type="domain" description="Methionyl-tRNA synthetase anticodon-binding" evidence="16">
    <location>
        <begin position="474"/>
        <end position="619"/>
    </location>
</feature>
<evidence type="ECO:0000256" key="9">
    <source>
        <dbReference type="ARBA" id="ARBA00023146"/>
    </source>
</evidence>
<proteinExistence type="inferred from homology"/>
<dbReference type="Pfam" id="PF09334">
    <property type="entry name" value="tRNA-synt_1g"/>
    <property type="match status" value="1"/>
</dbReference>
<evidence type="ECO:0000256" key="12">
    <source>
        <dbReference type="RuleBase" id="RU363039"/>
    </source>
</evidence>
<dbReference type="InterPro" id="IPR033911">
    <property type="entry name" value="MetRS_core"/>
</dbReference>
<evidence type="ECO:0000259" key="16">
    <source>
        <dbReference type="Pfam" id="PF19303"/>
    </source>
</evidence>
<feature type="compositionally biased region" description="Low complexity" evidence="14">
    <location>
        <begin position="662"/>
        <end position="672"/>
    </location>
</feature>
<evidence type="ECO:0000256" key="8">
    <source>
        <dbReference type="ARBA" id="ARBA00022917"/>
    </source>
</evidence>
<dbReference type="GO" id="GO:0006431">
    <property type="term" value="P:methionyl-tRNA aminoacylation"/>
    <property type="evidence" value="ECO:0007669"/>
    <property type="project" value="InterPro"/>
</dbReference>
<evidence type="ECO:0000256" key="2">
    <source>
        <dbReference type="ARBA" id="ARBA00005594"/>
    </source>
</evidence>
<keyword evidence="8 12" id="KW-0648">Protein biosynthesis</keyword>
<keyword evidence="6 12" id="KW-0547">Nucleotide-binding</keyword>
<dbReference type="Gene3D" id="3.40.50.620">
    <property type="entry name" value="HUPs"/>
    <property type="match status" value="1"/>
</dbReference>
<protein>
    <recommendedName>
        <fullName evidence="3">methionine--tRNA ligase</fullName>
        <ecNumber evidence="3">6.1.1.10</ecNumber>
    </recommendedName>
    <alternativeName>
        <fullName evidence="10">Methionyl-tRNA synthetase</fullName>
    </alternativeName>
</protein>
<keyword evidence="5 12" id="KW-0436">Ligase</keyword>
<dbReference type="AlphaFoldDB" id="A0A1B9H1N4"/>
<dbReference type="Pfam" id="PF19303">
    <property type="entry name" value="Anticodon_3"/>
    <property type="match status" value="1"/>
</dbReference>
<keyword evidence="9 12" id="KW-0030">Aminoacyl-tRNA synthetase</keyword>
<dbReference type="PROSITE" id="PS00178">
    <property type="entry name" value="AA_TRNA_LIGASE_I"/>
    <property type="match status" value="1"/>
</dbReference>
<dbReference type="GO" id="GO:0005829">
    <property type="term" value="C:cytosol"/>
    <property type="evidence" value="ECO:0007669"/>
    <property type="project" value="TreeGrafter"/>
</dbReference>
<evidence type="ECO:0000256" key="5">
    <source>
        <dbReference type="ARBA" id="ARBA00022598"/>
    </source>
</evidence>
<dbReference type="InterPro" id="IPR015413">
    <property type="entry name" value="Methionyl/Leucyl_tRNA_Synth"/>
</dbReference>
<evidence type="ECO:0000256" key="3">
    <source>
        <dbReference type="ARBA" id="ARBA00012838"/>
    </source>
</evidence>
<dbReference type="PANTHER" id="PTHR45765:SF1">
    <property type="entry name" value="METHIONINE--TRNA LIGASE, CYTOPLASMIC"/>
    <property type="match status" value="1"/>
</dbReference>
<dbReference type="CDD" id="cd07957">
    <property type="entry name" value="Anticodon_Ia_Met"/>
    <property type="match status" value="1"/>
</dbReference>
<organism evidence="17 18">
    <name type="scientific">Kwoniella heveanensis BCC8398</name>
    <dbReference type="NCBI Taxonomy" id="1296120"/>
    <lineage>
        <taxon>Eukaryota</taxon>
        <taxon>Fungi</taxon>
        <taxon>Dikarya</taxon>
        <taxon>Basidiomycota</taxon>
        <taxon>Agaricomycotina</taxon>
        <taxon>Tremellomycetes</taxon>
        <taxon>Tremellales</taxon>
        <taxon>Cryptococcaceae</taxon>
        <taxon>Kwoniella</taxon>
    </lineage>
</organism>
<dbReference type="OrthoDB" id="5844513at2759"/>
<evidence type="ECO:0000256" key="7">
    <source>
        <dbReference type="ARBA" id="ARBA00022840"/>
    </source>
</evidence>
<comment type="catalytic activity">
    <reaction evidence="11">
        <text>tRNA(Met) + L-methionine + ATP = L-methionyl-tRNA(Met) + AMP + diphosphate</text>
        <dbReference type="Rhea" id="RHEA:13481"/>
        <dbReference type="Rhea" id="RHEA-COMP:9667"/>
        <dbReference type="Rhea" id="RHEA-COMP:9698"/>
        <dbReference type="ChEBI" id="CHEBI:30616"/>
        <dbReference type="ChEBI" id="CHEBI:33019"/>
        <dbReference type="ChEBI" id="CHEBI:57844"/>
        <dbReference type="ChEBI" id="CHEBI:78442"/>
        <dbReference type="ChEBI" id="CHEBI:78530"/>
        <dbReference type="ChEBI" id="CHEBI:456215"/>
        <dbReference type="EC" id="6.1.1.10"/>
    </reaction>
</comment>
<dbReference type="SUPFAM" id="SSF52374">
    <property type="entry name" value="Nucleotidylyl transferase"/>
    <property type="match status" value="1"/>
</dbReference>
<evidence type="ECO:0000313" key="18">
    <source>
        <dbReference type="Proteomes" id="UP000092666"/>
    </source>
</evidence>
<dbReference type="InterPro" id="IPR041872">
    <property type="entry name" value="Anticodon_Met"/>
</dbReference>
<dbReference type="PRINTS" id="PR01041">
    <property type="entry name" value="TRNASYNTHMET"/>
</dbReference>
<dbReference type="STRING" id="1296120.A0A1B9H1N4"/>
<dbReference type="GO" id="GO:0017101">
    <property type="term" value="C:aminoacyl-tRNA synthetase multienzyme complex"/>
    <property type="evidence" value="ECO:0007669"/>
    <property type="project" value="TreeGrafter"/>
</dbReference>
<reference evidence="17 18" key="1">
    <citation type="submission" date="2013-07" db="EMBL/GenBank/DDBJ databases">
        <title>The Genome Sequence of Cryptococcus heveanensis BCC8398.</title>
        <authorList>
            <consortium name="The Broad Institute Genome Sequencing Platform"/>
            <person name="Cuomo C."/>
            <person name="Litvintseva A."/>
            <person name="Chen Y."/>
            <person name="Heitman J."/>
            <person name="Sun S."/>
            <person name="Springer D."/>
            <person name="Dromer F."/>
            <person name="Young S.K."/>
            <person name="Zeng Q."/>
            <person name="Gargeya S."/>
            <person name="Fitzgerald M."/>
            <person name="Abouelleil A."/>
            <person name="Alvarado L."/>
            <person name="Berlin A.M."/>
            <person name="Chapman S.B."/>
            <person name="Dewar J."/>
            <person name="Goldberg J."/>
            <person name="Griggs A."/>
            <person name="Gujja S."/>
            <person name="Hansen M."/>
            <person name="Howarth C."/>
            <person name="Imamovic A."/>
            <person name="Larimer J."/>
            <person name="McCowan C."/>
            <person name="Murphy C."/>
            <person name="Pearson M."/>
            <person name="Priest M."/>
            <person name="Roberts A."/>
            <person name="Saif S."/>
            <person name="Shea T."/>
            <person name="Sykes S."/>
            <person name="Wortman J."/>
            <person name="Nusbaum C."/>
            <person name="Birren B."/>
        </authorList>
    </citation>
    <scope>NUCLEOTIDE SEQUENCE [LARGE SCALE GENOMIC DNA]</scope>
    <source>
        <strain evidence="17 18">BCC8398</strain>
    </source>
</reference>
<evidence type="ECO:0000256" key="13">
    <source>
        <dbReference type="SAM" id="Coils"/>
    </source>
</evidence>
<dbReference type="EC" id="6.1.1.10" evidence="3"/>
<feature type="compositionally biased region" description="Basic and acidic residues" evidence="14">
    <location>
        <begin position="673"/>
        <end position="687"/>
    </location>
</feature>
<dbReference type="FunFam" id="1.10.730.10:FF:000040">
    <property type="entry name" value="Methionyl-tRNA synthetase, cytoplasmic, putative"/>
    <property type="match status" value="1"/>
</dbReference>
<dbReference type="Gene3D" id="2.20.28.20">
    <property type="entry name" value="Methionyl-tRNA synthetase, Zn-domain"/>
    <property type="match status" value="1"/>
</dbReference>
<comment type="subcellular location">
    <subcellularLocation>
        <location evidence="1">Cytoplasm</location>
    </subcellularLocation>
</comment>
<feature type="domain" description="Methionyl/Leucyl tRNA synthetase" evidence="15">
    <location>
        <begin position="35"/>
        <end position="441"/>
    </location>
</feature>
<evidence type="ECO:0000256" key="6">
    <source>
        <dbReference type="ARBA" id="ARBA00022741"/>
    </source>
</evidence>